<dbReference type="eggNOG" id="COG1114">
    <property type="taxonomic scope" value="Bacteria"/>
</dbReference>
<feature type="transmembrane region" description="Helical" evidence="9">
    <location>
        <begin position="113"/>
        <end position="135"/>
    </location>
</feature>
<keyword evidence="3" id="KW-0813">Transport</keyword>
<dbReference type="AlphaFoldDB" id="A0A087B432"/>
<dbReference type="GO" id="GO:0015820">
    <property type="term" value="P:L-leucine transport"/>
    <property type="evidence" value="ECO:0007669"/>
    <property type="project" value="TreeGrafter"/>
</dbReference>
<sequence length="492" mass="51821">MAMTSHDPEQNRTPDEIVGDIVQEREEQHPDGHVDMPLRRTLGVRARAMVAVTFFSMFFGAGNLIFPPLVGALAGSHAVPALIGFIASAVGLPILGVLVVAHAGGFSQLAARVGPGFATGLGVAIMLTIGPLFAIPRTASTSFEMALAPFATPASARWMQLAYSVVFFLLAFLVAQHPARLSAVLGRVMGPLLLAMIGVLLCVCLFLRHPAFGMPSGPYAHGQLLAGFLDGYQTMDLLCALYFGIVISANVRQLGVADEAGNRRETGLAGAWTGVMLVVVYGALGFIGMVSGSLRPVDATRDTGATVLTNLTDHAFGSAGTVFIGVIFVIACFNVCSGLISTCSSFFHERWSHIGRLTLGYRTWSVIFTLVSLVIANIGLSAIIALAVPVLSALYPIAIVLVVLSIVHGPFSSRFPAVYFWSVLLTGIASIGTGIVELASLAGLRLAWLEHVLDLLPMQRLSLGWVLPALAGVAIGVLVDVAKRRGSPARGR</sequence>
<feature type="transmembrane region" description="Helical" evidence="9">
    <location>
        <begin position="231"/>
        <end position="251"/>
    </location>
</feature>
<keyword evidence="7 9" id="KW-1133">Transmembrane helix</keyword>
<dbReference type="GO" id="GO:0005886">
    <property type="term" value="C:plasma membrane"/>
    <property type="evidence" value="ECO:0007669"/>
    <property type="project" value="UniProtKB-SubCell"/>
</dbReference>
<reference evidence="10 11" key="1">
    <citation type="submission" date="2014-03" db="EMBL/GenBank/DDBJ databases">
        <title>Genomics of Bifidobacteria.</title>
        <authorList>
            <person name="Ventura M."/>
            <person name="Milani C."/>
            <person name="Lugli G.A."/>
        </authorList>
    </citation>
    <scope>NUCLEOTIDE SEQUENCE [LARGE SCALE GENOMIC DNA]</scope>
    <source>
        <strain evidence="10 11">LMG 10738</strain>
    </source>
</reference>
<dbReference type="NCBIfam" id="TIGR00796">
    <property type="entry name" value="livcs"/>
    <property type="match status" value="1"/>
</dbReference>
<evidence type="ECO:0000256" key="5">
    <source>
        <dbReference type="ARBA" id="ARBA00022692"/>
    </source>
</evidence>
<keyword evidence="6" id="KW-0029">Amino-acid transport</keyword>
<comment type="caution">
    <text evidence="10">The sequence shown here is derived from an EMBL/GenBank/DDBJ whole genome shotgun (WGS) entry which is preliminary data.</text>
</comment>
<keyword evidence="5 9" id="KW-0812">Transmembrane</keyword>
<keyword evidence="4" id="KW-1003">Cell membrane</keyword>
<feature type="transmembrane region" description="Helical" evidence="9">
    <location>
        <begin position="155"/>
        <end position="176"/>
    </location>
</feature>
<feature type="transmembrane region" description="Helical" evidence="9">
    <location>
        <begin position="361"/>
        <end position="387"/>
    </location>
</feature>
<feature type="transmembrane region" description="Helical" evidence="9">
    <location>
        <begin position="418"/>
        <end position="442"/>
    </location>
</feature>
<feature type="transmembrane region" description="Helical" evidence="9">
    <location>
        <begin position="46"/>
        <end position="66"/>
    </location>
</feature>
<comment type="subcellular location">
    <subcellularLocation>
        <location evidence="1">Cell membrane</location>
        <topology evidence="1">Multi-pass membrane protein</topology>
    </subcellularLocation>
</comment>
<dbReference type="PANTHER" id="PTHR30588:SF0">
    <property type="entry name" value="BRANCHED-CHAIN AMINO ACID PERMEASE BRNQ"/>
    <property type="match status" value="1"/>
</dbReference>
<feature type="transmembrane region" description="Helical" evidence="9">
    <location>
        <begin position="271"/>
        <end position="294"/>
    </location>
</feature>
<evidence type="ECO:0000256" key="9">
    <source>
        <dbReference type="SAM" id="Phobius"/>
    </source>
</evidence>
<dbReference type="Proteomes" id="UP000029067">
    <property type="component" value="Unassembled WGS sequence"/>
</dbReference>
<dbReference type="GO" id="GO:0015188">
    <property type="term" value="F:L-isoleucine transmembrane transporter activity"/>
    <property type="evidence" value="ECO:0007669"/>
    <property type="project" value="TreeGrafter"/>
</dbReference>
<evidence type="ECO:0000256" key="8">
    <source>
        <dbReference type="ARBA" id="ARBA00023136"/>
    </source>
</evidence>
<evidence type="ECO:0000256" key="6">
    <source>
        <dbReference type="ARBA" id="ARBA00022970"/>
    </source>
</evidence>
<gene>
    <name evidence="10" type="ORF">BCUN_0277</name>
</gene>
<name>A0A087B432_9BIFI</name>
<dbReference type="Pfam" id="PF05525">
    <property type="entry name" value="Branch_AA_trans"/>
    <property type="match status" value="1"/>
</dbReference>
<evidence type="ECO:0000313" key="10">
    <source>
        <dbReference type="EMBL" id="KFI65782.1"/>
    </source>
</evidence>
<dbReference type="GO" id="GO:0015818">
    <property type="term" value="P:isoleucine transport"/>
    <property type="evidence" value="ECO:0007669"/>
    <property type="project" value="TreeGrafter"/>
</dbReference>
<evidence type="ECO:0000256" key="4">
    <source>
        <dbReference type="ARBA" id="ARBA00022475"/>
    </source>
</evidence>
<evidence type="ECO:0000256" key="3">
    <source>
        <dbReference type="ARBA" id="ARBA00022448"/>
    </source>
</evidence>
<feature type="transmembrane region" description="Helical" evidence="9">
    <location>
        <begin position="462"/>
        <end position="482"/>
    </location>
</feature>
<dbReference type="PANTHER" id="PTHR30588">
    <property type="entry name" value="BRANCHED-CHAIN AMINO ACID TRANSPORT SYSTEM 2 CARRIER PROTEIN"/>
    <property type="match status" value="1"/>
</dbReference>
<evidence type="ECO:0000256" key="1">
    <source>
        <dbReference type="ARBA" id="ARBA00004651"/>
    </source>
</evidence>
<feature type="transmembrane region" description="Helical" evidence="9">
    <location>
        <begin position="314"/>
        <end position="340"/>
    </location>
</feature>
<evidence type="ECO:0000256" key="7">
    <source>
        <dbReference type="ARBA" id="ARBA00022989"/>
    </source>
</evidence>
<accession>A0A087B432</accession>
<feature type="transmembrane region" description="Helical" evidence="9">
    <location>
        <begin position="78"/>
        <end position="101"/>
    </location>
</feature>
<keyword evidence="8 9" id="KW-0472">Membrane</keyword>
<feature type="transmembrane region" description="Helical" evidence="9">
    <location>
        <begin position="393"/>
        <end position="411"/>
    </location>
</feature>
<dbReference type="STRING" id="1688.BCUN_0277"/>
<feature type="transmembrane region" description="Helical" evidence="9">
    <location>
        <begin position="188"/>
        <end position="211"/>
    </location>
</feature>
<organism evidence="10 11">
    <name type="scientific">Bifidobacterium cuniculi</name>
    <dbReference type="NCBI Taxonomy" id="1688"/>
    <lineage>
        <taxon>Bacteria</taxon>
        <taxon>Bacillati</taxon>
        <taxon>Actinomycetota</taxon>
        <taxon>Actinomycetes</taxon>
        <taxon>Bifidobacteriales</taxon>
        <taxon>Bifidobacteriaceae</taxon>
        <taxon>Bifidobacterium</taxon>
    </lineage>
</organism>
<protein>
    <submittedName>
        <fullName evidence="10">Branched-chain amino acid transport system II carrier protein</fullName>
    </submittedName>
</protein>
<dbReference type="GO" id="GO:0015190">
    <property type="term" value="F:L-leucine transmembrane transporter activity"/>
    <property type="evidence" value="ECO:0007669"/>
    <property type="project" value="TreeGrafter"/>
</dbReference>
<evidence type="ECO:0000313" key="11">
    <source>
        <dbReference type="Proteomes" id="UP000029067"/>
    </source>
</evidence>
<keyword evidence="11" id="KW-1185">Reference proteome</keyword>
<comment type="similarity">
    <text evidence="2">Belongs to the branched chain amino acid transporter family.</text>
</comment>
<dbReference type="InterPro" id="IPR004685">
    <property type="entry name" value="Brnchd-chn_aa_trnsp_Livcs"/>
</dbReference>
<proteinExistence type="inferred from homology"/>
<dbReference type="EMBL" id="JGYV01000001">
    <property type="protein sequence ID" value="KFI65782.1"/>
    <property type="molecule type" value="Genomic_DNA"/>
</dbReference>
<evidence type="ECO:0000256" key="2">
    <source>
        <dbReference type="ARBA" id="ARBA00008540"/>
    </source>
</evidence>
<dbReference type="GO" id="GO:0005304">
    <property type="term" value="F:L-valine transmembrane transporter activity"/>
    <property type="evidence" value="ECO:0007669"/>
    <property type="project" value="TreeGrafter"/>
</dbReference>